<dbReference type="PANTHER" id="PTHR42648">
    <property type="entry name" value="TRANSPOSASE, PUTATIVE-RELATED"/>
    <property type="match status" value="1"/>
</dbReference>
<dbReference type="SUPFAM" id="SSF53098">
    <property type="entry name" value="Ribonuclease H-like"/>
    <property type="match status" value="1"/>
</dbReference>
<evidence type="ECO:0000259" key="1">
    <source>
        <dbReference type="Pfam" id="PF13976"/>
    </source>
</evidence>
<name>A0AA88V3S1_9ASTE</name>
<dbReference type="InterPro" id="IPR025724">
    <property type="entry name" value="GAG-pre-integrase_dom"/>
</dbReference>
<dbReference type="InterPro" id="IPR039537">
    <property type="entry name" value="Retrotran_Ty1/copia-like"/>
</dbReference>
<dbReference type="EMBL" id="JAVXUP010003046">
    <property type="protein sequence ID" value="KAK3000288.1"/>
    <property type="molecule type" value="Genomic_DNA"/>
</dbReference>
<dbReference type="GO" id="GO:0003676">
    <property type="term" value="F:nucleic acid binding"/>
    <property type="evidence" value="ECO:0007669"/>
    <property type="project" value="InterPro"/>
</dbReference>
<dbReference type="CDD" id="cd09272">
    <property type="entry name" value="RNase_HI_RT_Ty1"/>
    <property type="match status" value="1"/>
</dbReference>
<dbReference type="Proteomes" id="UP001188597">
    <property type="component" value="Unassembled WGS sequence"/>
</dbReference>
<sequence length="290" mass="33162">MGNKVTGRASVSTHANSGNGNSELWHKWLGHLSEGGMLELHKCKLLQGVKSCKLDFCKFCVLRKHKRVSFKASSHTSKGVLDYVHSDVWGPIMRVLNEGAHYSVTFIDDFSRKVWVCFMKHKSEVFNVFKQWKARVKNQTDDMLIATKSKYHILHLKKMLSMEFDMKDHSFVKKILGVEINRAQKAGKLWRKMLSICLEYGTQMQFVVSCEVFGFVDSDYAGDLDSRRSTIGYIFTFIGGPICWKSVLQSTIALSITEAEYMSLTEVAKEALWLKRLVEELGFKQRGVLL</sequence>
<dbReference type="Pfam" id="PF13976">
    <property type="entry name" value="gag_pre-integrs"/>
    <property type="match status" value="1"/>
</dbReference>
<feature type="domain" description="GAG-pre-integrase" evidence="1">
    <location>
        <begin position="12"/>
        <end position="65"/>
    </location>
</feature>
<comment type="caution">
    <text evidence="2">The sequence shown here is derived from an EMBL/GenBank/DDBJ whole genome shotgun (WGS) entry which is preliminary data.</text>
</comment>
<evidence type="ECO:0000313" key="3">
    <source>
        <dbReference type="Proteomes" id="UP001188597"/>
    </source>
</evidence>
<gene>
    <name evidence="2" type="ORF">RJ639_023744</name>
</gene>
<evidence type="ECO:0000313" key="2">
    <source>
        <dbReference type="EMBL" id="KAK3000288.1"/>
    </source>
</evidence>
<organism evidence="2 3">
    <name type="scientific">Escallonia herrerae</name>
    <dbReference type="NCBI Taxonomy" id="1293975"/>
    <lineage>
        <taxon>Eukaryota</taxon>
        <taxon>Viridiplantae</taxon>
        <taxon>Streptophyta</taxon>
        <taxon>Embryophyta</taxon>
        <taxon>Tracheophyta</taxon>
        <taxon>Spermatophyta</taxon>
        <taxon>Magnoliopsida</taxon>
        <taxon>eudicotyledons</taxon>
        <taxon>Gunneridae</taxon>
        <taxon>Pentapetalae</taxon>
        <taxon>asterids</taxon>
        <taxon>campanulids</taxon>
        <taxon>Escalloniales</taxon>
        <taxon>Escalloniaceae</taxon>
        <taxon>Escallonia</taxon>
    </lineage>
</organism>
<dbReference type="AlphaFoldDB" id="A0AA88V3S1"/>
<dbReference type="InterPro" id="IPR036397">
    <property type="entry name" value="RNaseH_sf"/>
</dbReference>
<dbReference type="PANTHER" id="PTHR42648:SF28">
    <property type="entry name" value="TRANSPOSON-ENCODED PROTEIN WITH RIBONUCLEASE H-LIKE AND RETROVIRUS ZINC FINGER-LIKE DOMAINS"/>
    <property type="match status" value="1"/>
</dbReference>
<protein>
    <recommendedName>
        <fullName evidence="1">GAG-pre-integrase domain-containing protein</fullName>
    </recommendedName>
</protein>
<dbReference type="InterPro" id="IPR012337">
    <property type="entry name" value="RNaseH-like_sf"/>
</dbReference>
<proteinExistence type="predicted"/>
<keyword evidence="3" id="KW-1185">Reference proteome</keyword>
<dbReference type="Gene3D" id="3.30.420.10">
    <property type="entry name" value="Ribonuclease H-like superfamily/Ribonuclease H"/>
    <property type="match status" value="1"/>
</dbReference>
<accession>A0AA88V3S1</accession>
<reference evidence="2" key="1">
    <citation type="submission" date="2022-12" db="EMBL/GenBank/DDBJ databases">
        <title>Draft genome assemblies for two species of Escallonia (Escalloniales).</title>
        <authorList>
            <person name="Chanderbali A."/>
            <person name="Dervinis C."/>
            <person name="Anghel I."/>
            <person name="Soltis D."/>
            <person name="Soltis P."/>
            <person name="Zapata F."/>
        </authorList>
    </citation>
    <scope>NUCLEOTIDE SEQUENCE</scope>
    <source>
        <strain evidence="2">UCBG64.0493</strain>
        <tissue evidence="2">Leaf</tissue>
    </source>
</reference>